<dbReference type="PANTHER" id="PTHR36022">
    <property type="entry name" value="GPI-ANCHORED ADHESIN-LIKE PROTEIN"/>
    <property type="match status" value="1"/>
</dbReference>
<organism evidence="3 4">
    <name type="scientific">Punica granatum</name>
    <name type="common">Pomegranate</name>
    <dbReference type="NCBI Taxonomy" id="22663"/>
    <lineage>
        <taxon>Eukaryota</taxon>
        <taxon>Viridiplantae</taxon>
        <taxon>Streptophyta</taxon>
        <taxon>Embryophyta</taxon>
        <taxon>Tracheophyta</taxon>
        <taxon>Spermatophyta</taxon>
        <taxon>Magnoliopsida</taxon>
        <taxon>eudicotyledons</taxon>
        <taxon>Gunneridae</taxon>
        <taxon>Pentapetalae</taxon>
        <taxon>rosids</taxon>
        <taxon>malvids</taxon>
        <taxon>Myrtales</taxon>
        <taxon>Lythraceae</taxon>
        <taxon>Punica</taxon>
    </lineage>
</organism>
<comment type="caution">
    <text evidence="3">The sequence shown here is derived from an EMBL/GenBank/DDBJ whole genome shotgun (WGS) entry which is preliminary data.</text>
</comment>
<dbReference type="EMBL" id="PGOL01000189">
    <property type="protein sequence ID" value="PKI74989.1"/>
    <property type="molecule type" value="Genomic_DNA"/>
</dbReference>
<feature type="region of interest" description="Disordered" evidence="1">
    <location>
        <begin position="371"/>
        <end position="407"/>
    </location>
</feature>
<evidence type="ECO:0000313" key="4">
    <source>
        <dbReference type="Proteomes" id="UP000233551"/>
    </source>
</evidence>
<feature type="region of interest" description="Disordered" evidence="1">
    <location>
        <begin position="423"/>
        <end position="442"/>
    </location>
</feature>
<feature type="compositionally biased region" description="Low complexity" evidence="1">
    <location>
        <begin position="392"/>
        <end position="407"/>
    </location>
</feature>
<feature type="compositionally biased region" description="Low complexity" evidence="1">
    <location>
        <begin position="423"/>
        <end position="441"/>
    </location>
</feature>
<reference evidence="3 4" key="1">
    <citation type="submission" date="2017-11" db="EMBL/GenBank/DDBJ databases">
        <title>De-novo sequencing of pomegranate (Punica granatum L.) genome.</title>
        <authorList>
            <person name="Akparov Z."/>
            <person name="Amiraslanov A."/>
            <person name="Hajiyeva S."/>
            <person name="Abbasov M."/>
            <person name="Kaur K."/>
            <person name="Hamwieh A."/>
            <person name="Solovyev V."/>
            <person name="Salamov A."/>
            <person name="Braich B."/>
            <person name="Kosarev P."/>
            <person name="Mahmoud A."/>
            <person name="Hajiyev E."/>
            <person name="Babayeva S."/>
            <person name="Izzatullayeva V."/>
            <person name="Mammadov A."/>
            <person name="Mammadov A."/>
            <person name="Sharifova S."/>
            <person name="Ojaghi J."/>
            <person name="Eynullazada K."/>
            <person name="Bayramov B."/>
            <person name="Abdulazimova A."/>
            <person name="Shahmuradov I."/>
        </authorList>
    </citation>
    <scope>NUCLEOTIDE SEQUENCE [LARGE SCALE GENOMIC DNA]</scope>
    <source>
        <strain evidence="4">cv. AG2017</strain>
        <tissue evidence="3">Leaf</tissue>
    </source>
</reference>
<accession>A0A2I0L2Q0</accession>
<keyword evidence="2" id="KW-1133">Transmembrane helix</keyword>
<dbReference type="AlphaFoldDB" id="A0A2I0L2Q0"/>
<evidence type="ECO:0000256" key="1">
    <source>
        <dbReference type="SAM" id="MobiDB-lite"/>
    </source>
</evidence>
<dbReference type="PANTHER" id="PTHR36022:SF1">
    <property type="entry name" value="GPI-ANCHORED ADHESIN-LIKE PROTEIN"/>
    <property type="match status" value="1"/>
</dbReference>
<keyword evidence="2" id="KW-0472">Membrane</keyword>
<keyword evidence="4" id="KW-1185">Reference proteome</keyword>
<dbReference type="Proteomes" id="UP000233551">
    <property type="component" value="Unassembled WGS sequence"/>
</dbReference>
<feature type="compositionally biased region" description="Basic and acidic residues" evidence="1">
    <location>
        <begin position="374"/>
        <end position="391"/>
    </location>
</feature>
<proteinExistence type="predicted"/>
<feature type="region of interest" description="Disordered" evidence="1">
    <location>
        <begin position="80"/>
        <end position="103"/>
    </location>
</feature>
<protein>
    <submittedName>
        <fullName evidence="3">Uncharacterized protein</fullName>
    </submittedName>
</protein>
<gene>
    <name evidence="3" type="ORF">CRG98_004761</name>
</gene>
<feature type="transmembrane region" description="Helical" evidence="2">
    <location>
        <begin position="31"/>
        <end position="52"/>
    </location>
</feature>
<feature type="region of interest" description="Disordered" evidence="1">
    <location>
        <begin position="159"/>
        <end position="203"/>
    </location>
</feature>
<feature type="compositionally biased region" description="Polar residues" evidence="1">
    <location>
        <begin position="159"/>
        <end position="169"/>
    </location>
</feature>
<name>A0A2I0L2Q0_PUNGR</name>
<sequence length="694" mass="74316">MLSQLTVTDFDFVEGLTAIIRSCRGQKWQDALSLLCVHFKSLLLFFSIFFLLPSVSAFISTSDSIACVLTCAETMKRSSSSSLSSTSASASLKKPSAAPKGAALGLRKKPANARSPLQQLNGVLSCSSGTNASCSSSTSTSIEAPRGCLRFFLPHSSSAKTKAPLSNRNGPLPGTPKSAVATEPKKNTNPSMRGRKSKACSGSGNVVAETLKKNQGFELAELDLSGDSGTNCTPVSKIPSGSRLELGLQCRADENSNSNETRMKTPPIEASASPEIQGCGLNVLSTVKMESGAALLQPCYGAGHVLSGIADKRKCKPRGILTMRDNDSEFNLDVLENANANDDDGSSAVGVCKSSRLYLVPLPGEASIQWLSPCHDRGEEDQKKKSPDQRLEGSVSMSLCSSSPSLSGTGFSSDVFYKSSLTSSATDASSGNSRRGSSALRRSSRGRLLDFKGFGGPMYEVSSPSHMTQIFSTSTSKEGGKSSFYVDRDDTPFSTGSLGSGNVIQTPNSDPASKNPSENLLDSEMNLIGQAFGKVTLSPEHHLSTWDPADLSFRLDYLNTPCNSIDLAQVQKVVDSKAASWVSNTTSDFIPSQDPLRISWRDGLVSRIFEMDEYDCCRCFSDEEGEGFNVKPSNTPGRISGIRDNMKLETDQELEVNSHMQSMYLESLSSDGDRLIASEDSNWNFCCKNHLFAA</sequence>
<keyword evidence="2" id="KW-0812">Transmembrane</keyword>
<dbReference type="STRING" id="22663.A0A2I0L2Q0"/>
<evidence type="ECO:0000313" key="3">
    <source>
        <dbReference type="EMBL" id="PKI74989.1"/>
    </source>
</evidence>
<evidence type="ECO:0000256" key="2">
    <source>
        <dbReference type="SAM" id="Phobius"/>
    </source>
</evidence>
<feature type="region of interest" description="Disordered" evidence="1">
    <location>
        <begin position="496"/>
        <end position="516"/>
    </location>
</feature>